<feature type="transmembrane region" description="Helical" evidence="1">
    <location>
        <begin position="12"/>
        <end position="32"/>
    </location>
</feature>
<evidence type="ECO:0000313" key="2">
    <source>
        <dbReference type="EMBL" id="MBE9040692.1"/>
    </source>
</evidence>
<name>A0A928VUX2_9CYAN</name>
<keyword evidence="1" id="KW-0472">Membrane</keyword>
<gene>
    <name evidence="2" type="ORF">IQ235_07855</name>
</gene>
<sequence length="71" mass="7972">MGKKVRTPVSRSFLHFTTGGLLPLLEGLFFSVTGNGDLNFLYLRVFASLRLRVSPFTLQKVADCDRQPRDA</sequence>
<dbReference type="EMBL" id="JADEXN010000109">
    <property type="protein sequence ID" value="MBE9040692.1"/>
    <property type="molecule type" value="Genomic_DNA"/>
</dbReference>
<protein>
    <submittedName>
        <fullName evidence="2">Uncharacterized protein</fullName>
    </submittedName>
</protein>
<comment type="caution">
    <text evidence="2">The sequence shown here is derived from an EMBL/GenBank/DDBJ whole genome shotgun (WGS) entry which is preliminary data.</text>
</comment>
<keyword evidence="3" id="KW-1185">Reference proteome</keyword>
<evidence type="ECO:0000256" key="1">
    <source>
        <dbReference type="SAM" id="Phobius"/>
    </source>
</evidence>
<keyword evidence="1" id="KW-1133">Transmembrane helix</keyword>
<organism evidence="2 3">
    <name type="scientific">Zarconia navalis LEGE 11467</name>
    <dbReference type="NCBI Taxonomy" id="1828826"/>
    <lineage>
        <taxon>Bacteria</taxon>
        <taxon>Bacillati</taxon>
        <taxon>Cyanobacteriota</taxon>
        <taxon>Cyanophyceae</taxon>
        <taxon>Oscillatoriophycideae</taxon>
        <taxon>Oscillatoriales</taxon>
        <taxon>Oscillatoriales incertae sedis</taxon>
        <taxon>Zarconia</taxon>
        <taxon>Zarconia navalis</taxon>
    </lineage>
</organism>
<evidence type="ECO:0000313" key="3">
    <source>
        <dbReference type="Proteomes" id="UP000621799"/>
    </source>
</evidence>
<reference evidence="2" key="1">
    <citation type="submission" date="2020-10" db="EMBL/GenBank/DDBJ databases">
        <authorList>
            <person name="Castelo-Branco R."/>
            <person name="Eusebio N."/>
            <person name="Adriana R."/>
            <person name="Vieira A."/>
            <person name="Brugerolle De Fraissinette N."/>
            <person name="Rezende De Castro R."/>
            <person name="Schneider M.P."/>
            <person name="Vasconcelos V."/>
            <person name="Leao P.N."/>
        </authorList>
    </citation>
    <scope>NUCLEOTIDE SEQUENCE</scope>
    <source>
        <strain evidence="2">LEGE 11467</strain>
    </source>
</reference>
<dbReference type="AlphaFoldDB" id="A0A928VUX2"/>
<dbReference type="Proteomes" id="UP000621799">
    <property type="component" value="Unassembled WGS sequence"/>
</dbReference>
<proteinExistence type="predicted"/>
<keyword evidence="1" id="KW-0812">Transmembrane</keyword>
<accession>A0A928VUX2</accession>